<reference evidence="1" key="1">
    <citation type="submission" date="2017-05" db="UniProtKB">
        <authorList>
            <consortium name="EnsemblMetazoa"/>
        </authorList>
    </citation>
    <scope>IDENTIFICATION</scope>
</reference>
<sequence>LVKSLWSTLAKETCAVYAPTGSAACNLRGVTAHRLFQLPIDYDEQCVSY</sequence>
<proteinExistence type="predicted"/>
<dbReference type="EnsemblMetazoa" id="Aqu2.1.38232_001">
    <property type="protein sequence ID" value="Aqu2.1.38232_001"/>
    <property type="gene ID" value="Aqu2.1.38232"/>
</dbReference>
<dbReference type="InParanoid" id="A0A1X7VFE3"/>
<protein>
    <recommendedName>
        <fullName evidence="2">ATP-dependent DNA helicase</fullName>
    </recommendedName>
</protein>
<evidence type="ECO:0008006" key="2">
    <source>
        <dbReference type="Google" id="ProtNLM"/>
    </source>
</evidence>
<evidence type="ECO:0000313" key="1">
    <source>
        <dbReference type="EnsemblMetazoa" id="Aqu2.1.38232_001"/>
    </source>
</evidence>
<name>A0A1X7VFE3_AMPQE</name>
<organism evidence="1">
    <name type="scientific">Amphimedon queenslandica</name>
    <name type="common">Sponge</name>
    <dbReference type="NCBI Taxonomy" id="400682"/>
    <lineage>
        <taxon>Eukaryota</taxon>
        <taxon>Metazoa</taxon>
        <taxon>Porifera</taxon>
        <taxon>Demospongiae</taxon>
        <taxon>Heteroscleromorpha</taxon>
        <taxon>Haplosclerida</taxon>
        <taxon>Niphatidae</taxon>
        <taxon>Amphimedon</taxon>
    </lineage>
</organism>
<dbReference type="AlphaFoldDB" id="A0A1X7VFE3"/>
<accession>A0A1X7VFE3</accession>